<dbReference type="Gene3D" id="3.40.50.300">
    <property type="entry name" value="P-loop containing nucleotide triphosphate hydrolases"/>
    <property type="match status" value="1"/>
</dbReference>
<dbReference type="InterPro" id="IPR017871">
    <property type="entry name" value="ABC_transporter-like_CS"/>
</dbReference>
<dbReference type="EMBL" id="CP080034">
    <property type="protein sequence ID" value="QYC09540.1"/>
    <property type="molecule type" value="Genomic_DNA"/>
</dbReference>
<evidence type="ECO:0000259" key="3">
    <source>
        <dbReference type="PROSITE" id="PS50893"/>
    </source>
</evidence>
<dbReference type="Proteomes" id="UP000824334">
    <property type="component" value="Chromosome"/>
</dbReference>
<organism evidence="4 5">
    <name type="scientific">Brevundimonas nasdae</name>
    <dbReference type="NCBI Taxonomy" id="172043"/>
    <lineage>
        <taxon>Bacteria</taxon>
        <taxon>Pseudomonadati</taxon>
        <taxon>Pseudomonadota</taxon>
        <taxon>Alphaproteobacteria</taxon>
        <taxon>Caulobacterales</taxon>
        <taxon>Caulobacteraceae</taxon>
        <taxon>Brevundimonas</taxon>
    </lineage>
</organism>
<dbReference type="GO" id="GO:0005524">
    <property type="term" value="F:ATP binding"/>
    <property type="evidence" value="ECO:0007669"/>
    <property type="project" value="UniProtKB-KW"/>
</dbReference>
<keyword evidence="5" id="KW-1185">Reference proteome</keyword>
<reference evidence="4 5" key="1">
    <citation type="submission" date="2021-07" db="EMBL/GenBank/DDBJ databases">
        <title>Isolation and characterization of bacteria from a gold mining with a capacity of golden bioaccumulation.</title>
        <authorList>
            <person name="Yang X.J."/>
        </authorList>
    </citation>
    <scope>NUCLEOTIDE SEQUENCE [LARGE SCALE GENOMIC DNA]</scope>
    <source>
        <strain evidence="4 5">Au29</strain>
    </source>
</reference>
<dbReference type="SMART" id="SM00382">
    <property type="entry name" value="AAA"/>
    <property type="match status" value="1"/>
</dbReference>
<dbReference type="InterPro" id="IPR015854">
    <property type="entry name" value="ABC_transpr_LolD-like"/>
</dbReference>
<dbReference type="PANTHER" id="PTHR24220:SF470">
    <property type="entry name" value="CELL DIVISION ATP-BINDING PROTEIN FTSE"/>
    <property type="match status" value="1"/>
</dbReference>
<dbReference type="RefSeq" id="WP_201099560.1">
    <property type="nucleotide sequence ID" value="NZ_BAAAEE010000006.1"/>
</dbReference>
<keyword evidence="2 4" id="KW-0067">ATP-binding</keyword>
<accession>A0ABX8TIB7</accession>
<dbReference type="SUPFAM" id="SSF52540">
    <property type="entry name" value="P-loop containing nucleoside triphosphate hydrolases"/>
    <property type="match status" value="1"/>
</dbReference>
<dbReference type="Pfam" id="PF00005">
    <property type="entry name" value="ABC_tran"/>
    <property type="match status" value="1"/>
</dbReference>
<feature type="domain" description="ABC transporter" evidence="3">
    <location>
        <begin position="18"/>
        <end position="239"/>
    </location>
</feature>
<dbReference type="InterPro" id="IPR003439">
    <property type="entry name" value="ABC_transporter-like_ATP-bd"/>
</dbReference>
<name>A0ABX8TIB7_9CAUL</name>
<dbReference type="PROSITE" id="PS50893">
    <property type="entry name" value="ABC_TRANSPORTER_2"/>
    <property type="match status" value="1"/>
</dbReference>
<dbReference type="PROSITE" id="PS00211">
    <property type="entry name" value="ABC_TRANSPORTER_1"/>
    <property type="match status" value="1"/>
</dbReference>
<evidence type="ECO:0000313" key="4">
    <source>
        <dbReference type="EMBL" id="QYC09540.1"/>
    </source>
</evidence>
<dbReference type="GeneID" id="94376234"/>
<protein>
    <submittedName>
        <fullName evidence="4">ATP-binding cassette domain-containing protein</fullName>
    </submittedName>
</protein>
<evidence type="ECO:0000256" key="1">
    <source>
        <dbReference type="ARBA" id="ARBA00022741"/>
    </source>
</evidence>
<proteinExistence type="predicted"/>
<keyword evidence="1" id="KW-0547">Nucleotide-binding</keyword>
<sequence length="239" mass="25732">MPSSPASAVETTATPETVRLSGVGFGYAGAPDVLRDVNLILPRGSFHFLTGPSGAGKSSLLRLLTLAERPRKGTIRLFGADVTQIERRDIPAFRRRMGVVFQEFHLLDHLSAFENAALPLRLTHQREAAYAADVAEMLKWVGLGDRMDALPPALSGGEKQRLAIARAVITRPGLIVADEPTGSVDGVMAEKLLRLFQSLNRLGATVLIASHDQALAERSGARVLRLDRGRLAPTERAAA</sequence>
<evidence type="ECO:0000313" key="5">
    <source>
        <dbReference type="Proteomes" id="UP000824334"/>
    </source>
</evidence>
<gene>
    <name evidence="4" type="ORF">KWG56_13190</name>
</gene>
<evidence type="ECO:0000256" key="2">
    <source>
        <dbReference type="ARBA" id="ARBA00022840"/>
    </source>
</evidence>
<dbReference type="PANTHER" id="PTHR24220">
    <property type="entry name" value="IMPORT ATP-BINDING PROTEIN"/>
    <property type="match status" value="1"/>
</dbReference>
<dbReference type="InterPro" id="IPR003593">
    <property type="entry name" value="AAA+_ATPase"/>
</dbReference>
<dbReference type="InterPro" id="IPR027417">
    <property type="entry name" value="P-loop_NTPase"/>
</dbReference>